<protein>
    <recommendedName>
        <fullName evidence="2">High-affinity zinc uptake system protein ZnuA</fullName>
    </recommendedName>
</protein>
<keyword evidence="8" id="KW-1185">Reference proteome</keyword>
<evidence type="ECO:0000256" key="1">
    <source>
        <dbReference type="ARBA" id="ARBA00011028"/>
    </source>
</evidence>
<sequence length="294" mass="32451">MIQRLRVFFISALVVLAPAYSQAQPVNTNTQVLVSIKPLALIYAALTAPQAPAANILVPADANLHDFSLSIRQLDTVSKADLIFWLGPKTEPYLAELAQRFKQSDQQWVLLQDQMHGWLEPDVAAEIAITMAQALVQRYPAHKSQIEQRLVDFQRSIHTLETTWQGRFASLSDTPFLLGHSAFEHLTHELGLTGAVEYQGSHSHGHAPTGMQAMLSAQKRIAAGEIRCAVEEPDVDFSRLQQRFSQLRIVRLSPMAADTQVTAGGYVDYLDSALAGLYQCLTGQSAANKSTMEQ</sequence>
<dbReference type="GO" id="GO:0046872">
    <property type="term" value="F:metal ion binding"/>
    <property type="evidence" value="ECO:0007669"/>
    <property type="project" value="InterPro"/>
</dbReference>
<evidence type="ECO:0000313" key="7">
    <source>
        <dbReference type="EMBL" id="CAA0116364.1"/>
    </source>
</evidence>
<gene>
    <name evidence="7" type="primary">znuA</name>
    <name evidence="7" type="ORF">OPDIPICF_01844</name>
</gene>
<feature type="chain" id="PRO_5024904746" description="High-affinity zinc uptake system protein ZnuA" evidence="6">
    <location>
        <begin position="24"/>
        <end position="294"/>
    </location>
</feature>
<reference evidence="7 8" key="1">
    <citation type="submission" date="2019-11" db="EMBL/GenBank/DDBJ databases">
        <authorList>
            <person name="Holert J."/>
        </authorList>
    </citation>
    <scope>NUCLEOTIDE SEQUENCE [LARGE SCALE GENOMIC DNA]</scope>
    <source>
        <strain evidence="7">SB11_3</strain>
    </source>
</reference>
<dbReference type="Pfam" id="PF01297">
    <property type="entry name" value="ZnuA"/>
    <property type="match status" value="1"/>
</dbReference>
<evidence type="ECO:0000256" key="6">
    <source>
        <dbReference type="SAM" id="SignalP"/>
    </source>
</evidence>
<evidence type="ECO:0000313" key="8">
    <source>
        <dbReference type="Proteomes" id="UP000441399"/>
    </source>
</evidence>
<evidence type="ECO:0000256" key="3">
    <source>
        <dbReference type="ARBA" id="ARBA00022448"/>
    </source>
</evidence>
<dbReference type="GO" id="GO:0006829">
    <property type="term" value="P:zinc ion transport"/>
    <property type="evidence" value="ECO:0007669"/>
    <property type="project" value="UniProtKB-KW"/>
</dbReference>
<dbReference type="Proteomes" id="UP000441399">
    <property type="component" value="Unassembled WGS sequence"/>
</dbReference>
<dbReference type="AlphaFoldDB" id="A0A5S9QDJ3"/>
<dbReference type="InterPro" id="IPR006127">
    <property type="entry name" value="ZnuA-like"/>
</dbReference>
<proteinExistence type="inferred from homology"/>
<accession>A0A5S9QDJ3</accession>
<keyword evidence="5" id="KW-0406">Ion transport</keyword>
<dbReference type="OrthoDB" id="7346865at2"/>
<name>A0A5S9QDJ3_9GAMM</name>
<dbReference type="PANTHER" id="PTHR42953">
    <property type="entry name" value="HIGH-AFFINITY ZINC UPTAKE SYSTEM PROTEIN ZNUA-RELATED"/>
    <property type="match status" value="1"/>
</dbReference>
<evidence type="ECO:0000256" key="5">
    <source>
        <dbReference type="ARBA" id="ARBA00022906"/>
    </source>
</evidence>
<keyword evidence="3" id="KW-0813">Transport</keyword>
<dbReference type="SUPFAM" id="SSF53807">
    <property type="entry name" value="Helical backbone' metal receptor"/>
    <property type="match status" value="1"/>
</dbReference>
<evidence type="ECO:0000256" key="2">
    <source>
        <dbReference type="ARBA" id="ARBA00015915"/>
    </source>
</evidence>
<dbReference type="PANTHER" id="PTHR42953:SF3">
    <property type="entry name" value="HIGH-AFFINITY ZINC UPTAKE SYSTEM PROTEIN ZNUA"/>
    <property type="match status" value="1"/>
</dbReference>
<organism evidence="7 8">
    <name type="scientific">BD1-7 clade bacterium</name>
    <dbReference type="NCBI Taxonomy" id="2029982"/>
    <lineage>
        <taxon>Bacteria</taxon>
        <taxon>Pseudomonadati</taxon>
        <taxon>Pseudomonadota</taxon>
        <taxon>Gammaproteobacteria</taxon>
        <taxon>Cellvibrionales</taxon>
        <taxon>Spongiibacteraceae</taxon>
        <taxon>BD1-7 clade</taxon>
    </lineage>
</organism>
<dbReference type="Gene3D" id="3.40.50.1980">
    <property type="entry name" value="Nitrogenase molybdenum iron protein domain"/>
    <property type="match status" value="3"/>
</dbReference>
<evidence type="ECO:0000256" key="4">
    <source>
        <dbReference type="ARBA" id="ARBA00022729"/>
    </source>
</evidence>
<keyword evidence="4 6" id="KW-0732">Signal</keyword>
<dbReference type="InterPro" id="IPR050492">
    <property type="entry name" value="Bact_metal-bind_prot9"/>
</dbReference>
<comment type="similarity">
    <text evidence="1">Belongs to the bacterial solute-binding protein 9 family.</text>
</comment>
<keyword evidence="5" id="KW-0862">Zinc</keyword>
<keyword evidence="5" id="KW-0864">Zinc transport</keyword>
<dbReference type="EMBL" id="CACSIO010000023">
    <property type="protein sequence ID" value="CAA0116364.1"/>
    <property type="molecule type" value="Genomic_DNA"/>
</dbReference>
<feature type="signal peptide" evidence="6">
    <location>
        <begin position="1"/>
        <end position="23"/>
    </location>
</feature>